<dbReference type="EMBL" id="KN837148">
    <property type="protein sequence ID" value="KIJ39956.1"/>
    <property type="molecule type" value="Genomic_DNA"/>
</dbReference>
<evidence type="ECO:0000313" key="1">
    <source>
        <dbReference type="EMBL" id="KIJ39956.1"/>
    </source>
</evidence>
<gene>
    <name evidence="1" type="ORF">M422DRAFT_257275</name>
</gene>
<dbReference type="Proteomes" id="UP000054279">
    <property type="component" value="Unassembled WGS sequence"/>
</dbReference>
<evidence type="ECO:0000313" key="2">
    <source>
        <dbReference type="Proteomes" id="UP000054279"/>
    </source>
</evidence>
<reference evidence="1 2" key="1">
    <citation type="submission" date="2014-06" db="EMBL/GenBank/DDBJ databases">
        <title>Evolutionary Origins and Diversification of the Mycorrhizal Mutualists.</title>
        <authorList>
            <consortium name="DOE Joint Genome Institute"/>
            <consortium name="Mycorrhizal Genomics Consortium"/>
            <person name="Kohler A."/>
            <person name="Kuo A."/>
            <person name="Nagy L.G."/>
            <person name="Floudas D."/>
            <person name="Copeland A."/>
            <person name="Barry K.W."/>
            <person name="Cichocki N."/>
            <person name="Veneault-Fourrey C."/>
            <person name="LaButti K."/>
            <person name="Lindquist E.A."/>
            <person name="Lipzen A."/>
            <person name="Lundell T."/>
            <person name="Morin E."/>
            <person name="Murat C."/>
            <person name="Riley R."/>
            <person name="Ohm R."/>
            <person name="Sun H."/>
            <person name="Tunlid A."/>
            <person name="Henrissat B."/>
            <person name="Grigoriev I.V."/>
            <person name="Hibbett D.S."/>
            <person name="Martin F."/>
        </authorList>
    </citation>
    <scope>NUCLEOTIDE SEQUENCE [LARGE SCALE GENOMIC DNA]</scope>
    <source>
        <strain evidence="1 2">SS14</strain>
    </source>
</reference>
<dbReference type="PANTHER" id="PTHR35871">
    <property type="entry name" value="EXPRESSED PROTEIN"/>
    <property type="match status" value="1"/>
</dbReference>
<dbReference type="PANTHER" id="PTHR35871:SF1">
    <property type="entry name" value="CXC1-LIKE CYSTEINE CLUSTER ASSOCIATED WITH KDZ TRANSPOSASES DOMAIN-CONTAINING PROTEIN"/>
    <property type="match status" value="1"/>
</dbReference>
<evidence type="ECO:0008006" key="3">
    <source>
        <dbReference type="Google" id="ProtNLM"/>
    </source>
</evidence>
<dbReference type="HOGENOM" id="CLU_005726_2_0_1"/>
<sequence>MGNPWKFTKVILSDISSWNGEDEESDILEDDVEDGDEAQPSAVPPASKWQKLAVPYREARHKTGEEHCKRQQKVLVDNEHLIASKHDVFAAGNNGLQAYRACAIQSCLWMMLKKSQGFSADWGGRMVHSWVRRWIDTWELPSSNRGCHAKVYSLLDDPEVCTELHSYLRSNKWSMDPQKLSEFTKQKMIPEEANKYLQKVVDEEMPQGLKQYVELELFPRIQLKASWIWQGEQPLKKKGLGRGLHQSDFICSTIGWLKDASQTLEYGKNYDGYWNGELFVKQLKEKFFPAFKKAHGPGYQALVMVDNSQGHSAYAEDALLTTWMNLHPGGEQAKLQDG</sequence>
<proteinExistence type="predicted"/>
<organism evidence="1 2">
    <name type="scientific">Sphaerobolus stellatus (strain SS14)</name>
    <dbReference type="NCBI Taxonomy" id="990650"/>
    <lineage>
        <taxon>Eukaryota</taxon>
        <taxon>Fungi</taxon>
        <taxon>Dikarya</taxon>
        <taxon>Basidiomycota</taxon>
        <taxon>Agaricomycotina</taxon>
        <taxon>Agaricomycetes</taxon>
        <taxon>Phallomycetidae</taxon>
        <taxon>Geastrales</taxon>
        <taxon>Sphaerobolaceae</taxon>
        <taxon>Sphaerobolus</taxon>
    </lineage>
</organism>
<keyword evidence="2" id="KW-1185">Reference proteome</keyword>
<accession>A0A0C9VQ33</accession>
<dbReference type="OrthoDB" id="3218065at2759"/>
<dbReference type="AlphaFoldDB" id="A0A0C9VQ33"/>
<name>A0A0C9VQ33_SPHS4</name>
<protein>
    <recommendedName>
        <fullName evidence="3">DDE-1 domain-containing protein</fullName>
    </recommendedName>
</protein>